<organism evidence="6 7">
    <name type="scientific">Kibdelosporangium aridum</name>
    <dbReference type="NCBI Taxonomy" id="2030"/>
    <lineage>
        <taxon>Bacteria</taxon>
        <taxon>Bacillati</taxon>
        <taxon>Actinomycetota</taxon>
        <taxon>Actinomycetes</taxon>
        <taxon>Pseudonocardiales</taxon>
        <taxon>Pseudonocardiaceae</taxon>
        <taxon>Kibdelosporangium</taxon>
    </lineage>
</organism>
<dbReference type="SUPFAM" id="SSF46689">
    <property type="entry name" value="Homeodomain-like"/>
    <property type="match status" value="1"/>
</dbReference>
<feature type="domain" description="HTH tetR-type" evidence="5">
    <location>
        <begin position="19"/>
        <end position="79"/>
    </location>
</feature>
<protein>
    <submittedName>
        <fullName evidence="6">Transcriptional regulator, TetR family</fullName>
    </submittedName>
</protein>
<sequence>MAVKTQGKRRPYAPRVPAEQRREQLLDAALRVVVTQGHSAATMDAVAEQAGVTKPVVYSQFRSRNELLTALLRREQRGAFLQVGKILPTEATGDPAAEVARMLADFLDAVQQAPDRWHCIVMPMSDMPPEFHAASARARSLALAQAEKIARWLLESVQAPAELDAEIVAHTVVTLFEMAARLVLTDPGRYQPERFVAAIRAAIGLTASR</sequence>
<evidence type="ECO:0000313" key="6">
    <source>
        <dbReference type="EMBL" id="SMD23800.1"/>
    </source>
</evidence>
<dbReference type="Gene3D" id="1.10.357.10">
    <property type="entry name" value="Tetracycline Repressor, domain 2"/>
    <property type="match status" value="1"/>
</dbReference>
<evidence type="ECO:0000259" key="5">
    <source>
        <dbReference type="PROSITE" id="PS50977"/>
    </source>
</evidence>
<reference evidence="6 7" key="1">
    <citation type="submission" date="2017-04" db="EMBL/GenBank/DDBJ databases">
        <authorList>
            <person name="Afonso C.L."/>
            <person name="Miller P.J."/>
            <person name="Scott M.A."/>
            <person name="Spackman E."/>
            <person name="Goraichik I."/>
            <person name="Dimitrov K.M."/>
            <person name="Suarez D.L."/>
            <person name="Swayne D.E."/>
        </authorList>
    </citation>
    <scope>NUCLEOTIDE SEQUENCE [LARGE SCALE GENOMIC DNA]</scope>
    <source>
        <strain evidence="6 7">DSM 43828</strain>
    </source>
</reference>
<dbReference type="InterPro" id="IPR001647">
    <property type="entry name" value="HTH_TetR"/>
</dbReference>
<evidence type="ECO:0000256" key="2">
    <source>
        <dbReference type="ARBA" id="ARBA00023125"/>
    </source>
</evidence>
<dbReference type="AlphaFoldDB" id="A0A1Y5Y3Y1"/>
<evidence type="ECO:0000256" key="4">
    <source>
        <dbReference type="PROSITE-ProRule" id="PRU00335"/>
    </source>
</evidence>
<evidence type="ECO:0000313" key="7">
    <source>
        <dbReference type="Proteomes" id="UP000192674"/>
    </source>
</evidence>
<dbReference type="GO" id="GO:0000976">
    <property type="term" value="F:transcription cis-regulatory region binding"/>
    <property type="evidence" value="ECO:0007669"/>
    <property type="project" value="TreeGrafter"/>
</dbReference>
<name>A0A1Y5Y3Y1_KIBAR</name>
<dbReference type="OrthoDB" id="4550691at2"/>
<keyword evidence="1" id="KW-0805">Transcription regulation</keyword>
<dbReference type="PROSITE" id="PS50977">
    <property type="entry name" value="HTH_TETR_2"/>
    <property type="match status" value="1"/>
</dbReference>
<dbReference type="SUPFAM" id="SSF48498">
    <property type="entry name" value="Tetracyclin repressor-like, C-terminal domain"/>
    <property type="match status" value="1"/>
</dbReference>
<dbReference type="InterPro" id="IPR009057">
    <property type="entry name" value="Homeodomain-like_sf"/>
</dbReference>
<keyword evidence="7" id="KW-1185">Reference proteome</keyword>
<proteinExistence type="predicted"/>
<gene>
    <name evidence="6" type="ORF">SAMN05661093_08206</name>
</gene>
<dbReference type="PANTHER" id="PTHR30055">
    <property type="entry name" value="HTH-TYPE TRANSCRIPTIONAL REGULATOR RUTR"/>
    <property type="match status" value="1"/>
</dbReference>
<dbReference type="Proteomes" id="UP000192674">
    <property type="component" value="Unassembled WGS sequence"/>
</dbReference>
<dbReference type="PANTHER" id="PTHR30055:SF234">
    <property type="entry name" value="HTH-TYPE TRANSCRIPTIONAL REGULATOR BETI"/>
    <property type="match status" value="1"/>
</dbReference>
<dbReference type="InterPro" id="IPR036271">
    <property type="entry name" value="Tet_transcr_reg_TetR-rel_C_sf"/>
</dbReference>
<evidence type="ECO:0000256" key="1">
    <source>
        <dbReference type="ARBA" id="ARBA00023015"/>
    </source>
</evidence>
<dbReference type="InterPro" id="IPR050109">
    <property type="entry name" value="HTH-type_TetR-like_transc_reg"/>
</dbReference>
<dbReference type="PRINTS" id="PR00455">
    <property type="entry name" value="HTHTETR"/>
</dbReference>
<keyword evidence="2 4" id="KW-0238">DNA-binding</keyword>
<keyword evidence="3" id="KW-0804">Transcription</keyword>
<feature type="DNA-binding region" description="H-T-H motif" evidence="4">
    <location>
        <begin position="42"/>
        <end position="61"/>
    </location>
</feature>
<dbReference type="Pfam" id="PF00440">
    <property type="entry name" value="TetR_N"/>
    <property type="match status" value="1"/>
</dbReference>
<dbReference type="EMBL" id="FWXV01000009">
    <property type="protein sequence ID" value="SMD23800.1"/>
    <property type="molecule type" value="Genomic_DNA"/>
</dbReference>
<evidence type="ECO:0000256" key="3">
    <source>
        <dbReference type="ARBA" id="ARBA00023163"/>
    </source>
</evidence>
<dbReference type="GO" id="GO:0003700">
    <property type="term" value="F:DNA-binding transcription factor activity"/>
    <property type="evidence" value="ECO:0007669"/>
    <property type="project" value="TreeGrafter"/>
</dbReference>
<accession>A0A1Y5Y3Y1</accession>
<dbReference type="RefSeq" id="WP_084432666.1">
    <property type="nucleotide sequence ID" value="NZ_FWXV01000009.1"/>
</dbReference>